<comment type="caution">
    <text evidence="10">The sequence shown here is derived from an EMBL/GenBank/DDBJ whole genome shotgun (WGS) entry which is preliminary data.</text>
</comment>
<dbReference type="EMBL" id="QNBC01000088">
    <property type="protein sequence ID" value="RKX65479.1"/>
    <property type="molecule type" value="Genomic_DNA"/>
</dbReference>
<dbReference type="InterPro" id="IPR003439">
    <property type="entry name" value="ABC_transporter-like_ATP-bd"/>
</dbReference>
<evidence type="ECO:0000256" key="3">
    <source>
        <dbReference type="ARBA" id="ARBA00022448"/>
    </source>
</evidence>
<keyword evidence="5" id="KW-0547">Nucleotide-binding</keyword>
<dbReference type="InterPro" id="IPR003593">
    <property type="entry name" value="AAA+_ATPase"/>
</dbReference>
<name>A0A660S8T3_UNCT6</name>
<dbReference type="FunFam" id="3.40.50.300:FF:000589">
    <property type="entry name" value="ABC transporter, ATP-binding subunit"/>
    <property type="match status" value="1"/>
</dbReference>
<evidence type="ECO:0000313" key="11">
    <source>
        <dbReference type="Proteomes" id="UP000282321"/>
    </source>
</evidence>
<dbReference type="PROSITE" id="PS00211">
    <property type="entry name" value="ABC_TRANSPORTER_1"/>
    <property type="match status" value="1"/>
</dbReference>
<dbReference type="SUPFAM" id="SSF52540">
    <property type="entry name" value="P-loop containing nucleoside triphosphate hydrolases"/>
    <property type="match status" value="1"/>
</dbReference>
<gene>
    <name evidence="10" type="ORF">DRP44_06260</name>
</gene>
<evidence type="ECO:0000259" key="9">
    <source>
        <dbReference type="PROSITE" id="PS50893"/>
    </source>
</evidence>
<dbReference type="Proteomes" id="UP000282321">
    <property type="component" value="Unassembled WGS sequence"/>
</dbReference>
<evidence type="ECO:0000256" key="1">
    <source>
        <dbReference type="ARBA" id="ARBA00004236"/>
    </source>
</evidence>
<dbReference type="PANTHER" id="PTHR42711">
    <property type="entry name" value="ABC TRANSPORTER ATP-BINDING PROTEIN"/>
    <property type="match status" value="1"/>
</dbReference>
<evidence type="ECO:0000256" key="2">
    <source>
        <dbReference type="ARBA" id="ARBA00005417"/>
    </source>
</evidence>
<keyword evidence="4" id="KW-1003">Cell membrane</keyword>
<proteinExistence type="inferred from homology"/>
<dbReference type="GO" id="GO:0005886">
    <property type="term" value="C:plasma membrane"/>
    <property type="evidence" value="ECO:0007669"/>
    <property type="project" value="UniProtKB-SubCell"/>
</dbReference>
<evidence type="ECO:0000256" key="8">
    <source>
        <dbReference type="ARBA" id="ARBA00023136"/>
    </source>
</evidence>
<dbReference type="GO" id="GO:0016887">
    <property type="term" value="F:ATP hydrolysis activity"/>
    <property type="evidence" value="ECO:0007669"/>
    <property type="project" value="InterPro"/>
</dbReference>
<dbReference type="PROSITE" id="PS50893">
    <property type="entry name" value="ABC_TRANSPORTER_2"/>
    <property type="match status" value="1"/>
</dbReference>
<dbReference type="Gene3D" id="3.40.50.300">
    <property type="entry name" value="P-loop containing nucleotide triphosphate hydrolases"/>
    <property type="match status" value="1"/>
</dbReference>
<feature type="domain" description="ABC transporter" evidence="9">
    <location>
        <begin position="9"/>
        <end position="234"/>
    </location>
</feature>
<dbReference type="AlphaFoldDB" id="A0A660S8T3"/>
<evidence type="ECO:0000256" key="5">
    <source>
        <dbReference type="ARBA" id="ARBA00022741"/>
    </source>
</evidence>
<comment type="subcellular location">
    <subcellularLocation>
        <location evidence="1">Cell membrane</location>
    </subcellularLocation>
</comment>
<evidence type="ECO:0000313" key="10">
    <source>
        <dbReference type="EMBL" id="RKX65479.1"/>
    </source>
</evidence>
<dbReference type="PANTHER" id="PTHR42711:SF5">
    <property type="entry name" value="ABC TRANSPORTER ATP-BINDING PROTEIN NATA"/>
    <property type="match status" value="1"/>
</dbReference>
<evidence type="ECO:0000256" key="4">
    <source>
        <dbReference type="ARBA" id="ARBA00022475"/>
    </source>
</evidence>
<keyword evidence="8" id="KW-0472">Membrane</keyword>
<keyword evidence="6 10" id="KW-0067">ATP-binding</keyword>
<dbReference type="InterPro" id="IPR027417">
    <property type="entry name" value="P-loop_NTPase"/>
</dbReference>
<dbReference type="InterPro" id="IPR050763">
    <property type="entry name" value="ABC_transporter_ATP-binding"/>
</dbReference>
<evidence type="ECO:0000256" key="6">
    <source>
        <dbReference type="ARBA" id="ARBA00022840"/>
    </source>
</evidence>
<protein>
    <submittedName>
        <fullName evidence="10">ABC transporter ATP-binding protein</fullName>
    </submittedName>
</protein>
<organism evidence="10 11">
    <name type="scientific">candidate division TA06 bacterium</name>
    <dbReference type="NCBI Taxonomy" id="2250710"/>
    <lineage>
        <taxon>Bacteria</taxon>
        <taxon>Bacteria division TA06</taxon>
    </lineage>
</organism>
<dbReference type="SMART" id="SM00382">
    <property type="entry name" value="AAA"/>
    <property type="match status" value="1"/>
</dbReference>
<evidence type="ECO:0000256" key="7">
    <source>
        <dbReference type="ARBA" id="ARBA00022967"/>
    </source>
</evidence>
<accession>A0A660S8T3</accession>
<dbReference type="InterPro" id="IPR017871">
    <property type="entry name" value="ABC_transporter-like_CS"/>
</dbReference>
<keyword evidence="7" id="KW-1278">Translocase</keyword>
<sequence length="309" mass="35094">MVKEAKMILKVNNLKKRYGKVKAVDGISFSVKRGEIFGVLGPNGAGKTTTLECIEGLRSYDDGEIEIFGEKMTTNNDFFKKKMGIQLQESSLPQRMKVWEALDFFSSFYNKNVDWKDLLVRLHIDDKRNNYFSNLSGGEKQRVFVALAMINDPEILFLDEITTGLDPQARRHMWKTMKEIKNMGKTIVMSTHYMEEAEYLCDRVIIVDRGKVIAGGAPRKLINNLGIKNRIVVESKEEVDPGIFKDLKSVCDISLKDGKIEIVGTGTDVLMDIARVITDRQIKVDLQYKTANLEDVYLSLTGYTKEDAI</sequence>
<reference evidence="10 11" key="1">
    <citation type="submission" date="2018-06" db="EMBL/GenBank/DDBJ databases">
        <title>Extensive metabolic versatility and redundancy in microbially diverse, dynamic hydrothermal sediments.</title>
        <authorList>
            <person name="Dombrowski N."/>
            <person name="Teske A."/>
            <person name="Baker B.J."/>
        </authorList>
    </citation>
    <scope>NUCLEOTIDE SEQUENCE [LARGE SCALE GENOMIC DNA]</scope>
    <source>
        <strain evidence="10">B35_G9</strain>
    </source>
</reference>
<dbReference type="CDD" id="cd03230">
    <property type="entry name" value="ABC_DR_subfamily_A"/>
    <property type="match status" value="1"/>
</dbReference>
<dbReference type="GO" id="GO:0005524">
    <property type="term" value="F:ATP binding"/>
    <property type="evidence" value="ECO:0007669"/>
    <property type="project" value="UniProtKB-KW"/>
</dbReference>
<keyword evidence="3" id="KW-0813">Transport</keyword>
<comment type="similarity">
    <text evidence="2">Belongs to the ABC transporter superfamily.</text>
</comment>
<dbReference type="Pfam" id="PF00005">
    <property type="entry name" value="ABC_tran"/>
    <property type="match status" value="1"/>
</dbReference>